<keyword evidence="1" id="KW-1133">Transmembrane helix</keyword>
<reference evidence="2" key="1">
    <citation type="submission" date="2018-05" db="EMBL/GenBank/DDBJ databases">
        <authorList>
            <person name="Lanie J.A."/>
            <person name="Ng W.-L."/>
            <person name="Kazmierczak K.M."/>
            <person name="Andrzejewski T.M."/>
            <person name="Davidsen T.M."/>
            <person name="Wayne K.J."/>
            <person name="Tettelin H."/>
            <person name="Glass J.I."/>
            <person name="Rusch D."/>
            <person name="Podicherti R."/>
            <person name="Tsui H.-C.T."/>
            <person name="Winkler M.E."/>
        </authorList>
    </citation>
    <scope>NUCLEOTIDE SEQUENCE</scope>
</reference>
<keyword evidence="1" id="KW-0812">Transmembrane</keyword>
<evidence type="ECO:0000256" key="1">
    <source>
        <dbReference type="SAM" id="Phobius"/>
    </source>
</evidence>
<organism evidence="2">
    <name type="scientific">marine metagenome</name>
    <dbReference type="NCBI Taxonomy" id="408172"/>
    <lineage>
        <taxon>unclassified sequences</taxon>
        <taxon>metagenomes</taxon>
        <taxon>ecological metagenomes</taxon>
    </lineage>
</organism>
<accession>A0A382F6L3</accession>
<feature type="transmembrane region" description="Helical" evidence="1">
    <location>
        <begin position="20"/>
        <end position="45"/>
    </location>
</feature>
<name>A0A382F6L3_9ZZZZ</name>
<evidence type="ECO:0000313" key="2">
    <source>
        <dbReference type="EMBL" id="SVB57751.1"/>
    </source>
</evidence>
<sequence>MRAKVVMTQGIVMPTEVTALPVFSSLLLDIFLFIIMLPPIVILFVGPRAVFCS</sequence>
<keyword evidence="1" id="KW-0472">Membrane</keyword>
<proteinExistence type="predicted"/>
<dbReference type="EMBL" id="UINC01047895">
    <property type="protein sequence ID" value="SVB57751.1"/>
    <property type="molecule type" value="Genomic_DNA"/>
</dbReference>
<gene>
    <name evidence="2" type="ORF">METZ01_LOCUS210605</name>
</gene>
<dbReference type="AlphaFoldDB" id="A0A382F6L3"/>
<protein>
    <submittedName>
        <fullName evidence="2">Uncharacterized protein</fullName>
    </submittedName>
</protein>